<feature type="domain" description="Glycosyl hydrolase family 95 catalytic" evidence="2">
    <location>
        <begin position="292"/>
        <end position="652"/>
    </location>
</feature>
<dbReference type="AlphaFoldDB" id="A0A1M7C5I6"/>
<name>A0A1M7C5I6_9BACT</name>
<dbReference type="PANTHER" id="PTHR31084:SF0">
    <property type="entry name" value="ALPHA-L-FUCOSIDASE 2"/>
    <property type="match status" value="1"/>
</dbReference>
<feature type="chain" id="PRO_5012116180" evidence="1">
    <location>
        <begin position="24"/>
        <end position="747"/>
    </location>
</feature>
<dbReference type="EMBL" id="FRBL01000004">
    <property type="protein sequence ID" value="SHL62491.1"/>
    <property type="molecule type" value="Genomic_DNA"/>
</dbReference>
<dbReference type="InterPro" id="IPR008928">
    <property type="entry name" value="6-hairpin_glycosidase_sf"/>
</dbReference>
<dbReference type="InterPro" id="IPR054363">
    <property type="entry name" value="GH95_cat"/>
</dbReference>
<dbReference type="GO" id="GO:0005975">
    <property type="term" value="P:carbohydrate metabolic process"/>
    <property type="evidence" value="ECO:0007669"/>
    <property type="project" value="InterPro"/>
</dbReference>
<evidence type="ECO:0000259" key="2">
    <source>
        <dbReference type="Pfam" id="PF22124"/>
    </source>
</evidence>
<proteinExistence type="predicted"/>
<dbReference type="SUPFAM" id="SSF48208">
    <property type="entry name" value="Six-hairpin glycosidases"/>
    <property type="match status" value="1"/>
</dbReference>
<accession>A0A1M7C5I6</accession>
<dbReference type="Pfam" id="PF22124">
    <property type="entry name" value="Glyco_hydro_95_cat"/>
    <property type="match status" value="1"/>
</dbReference>
<keyword evidence="1" id="KW-0732">Signal</keyword>
<protein>
    <submittedName>
        <fullName evidence="3">Alpha-L-fucosidase 2</fullName>
    </submittedName>
</protein>
<sequence>MNIKKLLLLQTAAVALFSSTCLAQPAPAHNLQADTLATRWYDAMPLGNGMLGALVWKEKGLLKLSLDRADLWDDRPMPGIDQFTFQWVAQKVKNNQYDSAQAAGDAPYEANAAPTKIPGAAITFPLAGLGEIQTNILDIATGINTIHFRNGGVFQTFVQANADYGLFIIENVPANFTPTLVTPAYTGNGTTQTTNSVDGQSLQRLGYPAGTITTSGNTIRYHQPTYNGQYYEVAVNWQRLGNNRLAGSWTITHNAPAPTAAITQDFIDNAHRAHTEWWQRYWAQSGIQLPDTLLAKQYYLDMYKFGAVARKNTPPITLQAVWTADNGKLPPWKGDIHHDLNTELSYWPGYTSNHLDLTAGFTNWLWNTRDENKRWTKQYFGVNGLNVPGVSTISAKPMGGWIQYSLSPTTAAWLSQHFYWQWKYSNDKTFLLTRCKPWFDEVATYLRALRITDPVSGKFKHPLSSSPEFNDNSIHAWFPQFTNYDLALVRFFFEKYAEINAAATGKKVNATELVQYPYFSTDTTGLLIAPGQQLTHSHRHHSHMIGIYPLKVISYTDPKEKAIIDQSLTWMEKKGTRQWVGYSFAWAACLYAQTGNGDSAVSMLRRFASNFTGANSFHLNGDQKGGQYSGFTYNPFTLEGNFAFAQGVHELLLQTHKGVTTLFPAVPASWKNVSFKQLRSEEGLLYSATMHDGEIQQVTVAAILNGQVVLKWPYSTIKFDKSPKMYKLKDGELRMYLQPGTAAVFHP</sequence>
<organism evidence="3 4">
    <name type="scientific">Chitinophaga jiangningensis</name>
    <dbReference type="NCBI Taxonomy" id="1419482"/>
    <lineage>
        <taxon>Bacteria</taxon>
        <taxon>Pseudomonadati</taxon>
        <taxon>Bacteroidota</taxon>
        <taxon>Chitinophagia</taxon>
        <taxon>Chitinophagales</taxon>
        <taxon>Chitinophagaceae</taxon>
        <taxon>Chitinophaga</taxon>
    </lineage>
</organism>
<evidence type="ECO:0000313" key="4">
    <source>
        <dbReference type="Proteomes" id="UP000184420"/>
    </source>
</evidence>
<feature type="signal peptide" evidence="1">
    <location>
        <begin position="1"/>
        <end position="23"/>
    </location>
</feature>
<evidence type="ECO:0000313" key="3">
    <source>
        <dbReference type="EMBL" id="SHL62491.1"/>
    </source>
</evidence>
<dbReference type="PANTHER" id="PTHR31084">
    <property type="entry name" value="ALPHA-L-FUCOSIDASE 2"/>
    <property type="match status" value="1"/>
</dbReference>
<dbReference type="GO" id="GO:0004560">
    <property type="term" value="F:alpha-L-fucosidase activity"/>
    <property type="evidence" value="ECO:0007669"/>
    <property type="project" value="TreeGrafter"/>
</dbReference>
<reference evidence="3 4" key="1">
    <citation type="submission" date="2016-11" db="EMBL/GenBank/DDBJ databases">
        <authorList>
            <person name="Jaros S."/>
            <person name="Januszkiewicz K."/>
            <person name="Wedrychowicz H."/>
        </authorList>
    </citation>
    <scope>NUCLEOTIDE SEQUENCE [LARGE SCALE GENOMIC DNA]</scope>
    <source>
        <strain evidence="3 4">DSM 27406</strain>
    </source>
</reference>
<gene>
    <name evidence="3" type="ORF">SAMN05444266_104202</name>
</gene>
<dbReference type="Proteomes" id="UP000184420">
    <property type="component" value="Unassembled WGS sequence"/>
</dbReference>
<dbReference type="Gene3D" id="1.50.10.10">
    <property type="match status" value="1"/>
</dbReference>
<keyword evidence="4" id="KW-1185">Reference proteome</keyword>
<dbReference type="InterPro" id="IPR012341">
    <property type="entry name" value="6hp_glycosidase-like_sf"/>
</dbReference>
<evidence type="ECO:0000256" key="1">
    <source>
        <dbReference type="SAM" id="SignalP"/>
    </source>
</evidence>
<dbReference type="OrthoDB" id="9768507at2"/>
<dbReference type="Gene3D" id="2.70.98.50">
    <property type="entry name" value="putative glycoside hydrolase family protein from bacillus halodurans"/>
    <property type="match status" value="1"/>
</dbReference>
<dbReference type="RefSeq" id="WP_073080811.1">
    <property type="nucleotide sequence ID" value="NZ_FRBL01000004.1"/>
</dbReference>
<dbReference type="STRING" id="1419482.SAMN05444266_104202"/>